<accession>R0J4W1</accession>
<feature type="chain" id="PRO_5004343361" evidence="1">
    <location>
        <begin position="19"/>
        <end position="90"/>
    </location>
</feature>
<evidence type="ECO:0000256" key="1">
    <source>
        <dbReference type="SAM" id="SignalP"/>
    </source>
</evidence>
<sequence length="90" mass="9715">MKLPTFVTLFSLSTAVTAVLEARQQCSEDSCYRAVYGEGAFSRVVQGVQDCEDYLTTSNHAYGVCSNDFNDNYAMPFGACDNGSNVDGSC</sequence>
<keyword evidence="3" id="KW-1185">Reference proteome</keyword>
<name>R0J4W1_EXST2</name>
<dbReference type="RefSeq" id="XP_008020109.1">
    <property type="nucleotide sequence ID" value="XM_008021918.1"/>
</dbReference>
<evidence type="ECO:0000313" key="2">
    <source>
        <dbReference type="EMBL" id="EOA91970.1"/>
    </source>
</evidence>
<dbReference type="GeneID" id="19402111"/>
<dbReference type="HOGENOM" id="CLU_2442257_0_0_1"/>
<organism evidence="2 3">
    <name type="scientific">Exserohilum turcicum (strain 28A)</name>
    <name type="common">Northern leaf blight fungus</name>
    <name type="synonym">Setosphaeria turcica</name>
    <dbReference type="NCBI Taxonomy" id="671987"/>
    <lineage>
        <taxon>Eukaryota</taxon>
        <taxon>Fungi</taxon>
        <taxon>Dikarya</taxon>
        <taxon>Ascomycota</taxon>
        <taxon>Pezizomycotina</taxon>
        <taxon>Dothideomycetes</taxon>
        <taxon>Pleosporomycetidae</taxon>
        <taxon>Pleosporales</taxon>
        <taxon>Pleosporineae</taxon>
        <taxon>Pleosporaceae</taxon>
        <taxon>Exserohilum</taxon>
    </lineage>
</organism>
<dbReference type="Proteomes" id="UP000016935">
    <property type="component" value="Unassembled WGS sequence"/>
</dbReference>
<reference evidence="2 3" key="2">
    <citation type="journal article" date="2013" name="PLoS Genet.">
        <title>Comparative genome structure, secondary metabolite, and effector coding capacity across Cochliobolus pathogens.</title>
        <authorList>
            <person name="Condon B.J."/>
            <person name="Leng Y."/>
            <person name="Wu D."/>
            <person name="Bushley K.E."/>
            <person name="Ohm R.A."/>
            <person name="Otillar R."/>
            <person name="Martin J."/>
            <person name="Schackwitz W."/>
            <person name="Grimwood J."/>
            <person name="MohdZainudin N."/>
            <person name="Xue C."/>
            <person name="Wang R."/>
            <person name="Manning V.A."/>
            <person name="Dhillon B."/>
            <person name="Tu Z.J."/>
            <person name="Steffenson B.J."/>
            <person name="Salamov A."/>
            <person name="Sun H."/>
            <person name="Lowry S."/>
            <person name="LaButti K."/>
            <person name="Han J."/>
            <person name="Copeland A."/>
            <person name="Lindquist E."/>
            <person name="Barry K."/>
            <person name="Schmutz J."/>
            <person name="Baker S.E."/>
            <person name="Ciuffetti L.M."/>
            <person name="Grigoriev I.V."/>
            <person name="Zhong S."/>
            <person name="Turgeon B.G."/>
        </authorList>
    </citation>
    <scope>NUCLEOTIDE SEQUENCE [LARGE SCALE GENOMIC DNA]</scope>
    <source>
        <strain evidence="3">28A</strain>
    </source>
</reference>
<proteinExistence type="predicted"/>
<dbReference type="AlphaFoldDB" id="R0J4W1"/>
<feature type="signal peptide" evidence="1">
    <location>
        <begin position="1"/>
        <end position="18"/>
    </location>
</feature>
<protein>
    <submittedName>
        <fullName evidence="2">Uncharacterized protein</fullName>
    </submittedName>
</protein>
<keyword evidence="1" id="KW-0732">Signal</keyword>
<reference evidence="2 3" key="1">
    <citation type="journal article" date="2012" name="PLoS Pathog.">
        <title>Diverse lifestyles and strategies of plant pathogenesis encoded in the genomes of eighteen Dothideomycetes fungi.</title>
        <authorList>
            <person name="Ohm R.A."/>
            <person name="Feau N."/>
            <person name="Henrissat B."/>
            <person name="Schoch C.L."/>
            <person name="Horwitz B.A."/>
            <person name="Barry K.W."/>
            <person name="Condon B.J."/>
            <person name="Copeland A.C."/>
            <person name="Dhillon B."/>
            <person name="Glaser F."/>
            <person name="Hesse C.N."/>
            <person name="Kosti I."/>
            <person name="LaButti K."/>
            <person name="Lindquist E.A."/>
            <person name="Lucas S."/>
            <person name="Salamov A.A."/>
            <person name="Bradshaw R.E."/>
            <person name="Ciuffetti L."/>
            <person name="Hamelin R.C."/>
            <person name="Kema G.H.J."/>
            <person name="Lawrence C."/>
            <person name="Scott J.A."/>
            <person name="Spatafora J.W."/>
            <person name="Turgeon B.G."/>
            <person name="de Wit P.J.G.M."/>
            <person name="Zhong S."/>
            <person name="Goodwin S.B."/>
            <person name="Grigoriev I.V."/>
        </authorList>
    </citation>
    <scope>NUCLEOTIDE SEQUENCE [LARGE SCALE GENOMIC DNA]</scope>
    <source>
        <strain evidence="3">28A</strain>
    </source>
</reference>
<evidence type="ECO:0000313" key="3">
    <source>
        <dbReference type="Proteomes" id="UP000016935"/>
    </source>
</evidence>
<dbReference type="OrthoDB" id="3695192at2759"/>
<dbReference type="EMBL" id="KB908481">
    <property type="protein sequence ID" value="EOA91970.1"/>
    <property type="molecule type" value="Genomic_DNA"/>
</dbReference>
<gene>
    <name evidence="2" type="ORF">SETTUDRAFT_18630</name>
</gene>